<dbReference type="PANTHER" id="PTHR12770:SF22">
    <property type="entry name" value="PROTEIN ROOT UVB SENSITIVE 1, CHLOROPLASTIC"/>
    <property type="match status" value="1"/>
</dbReference>
<evidence type="ECO:0000313" key="3">
    <source>
        <dbReference type="EMBL" id="GMI05423.1"/>
    </source>
</evidence>
<feature type="domain" description="Protein root UVB sensitive/RUS" evidence="2">
    <location>
        <begin position="61"/>
        <end position="291"/>
    </location>
</feature>
<dbReference type="Proteomes" id="UP001165122">
    <property type="component" value="Unassembled WGS sequence"/>
</dbReference>
<protein>
    <recommendedName>
        <fullName evidence="2">Protein root UVB sensitive/RUS domain-containing protein</fullName>
    </recommendedName>
</protein>
<comment type="caution">
    <text evidence="3">The sequence shown here is derived from an EMBL/GenBank/DDBJ whole genome shotgun (WGS) entry which is preliminary data.</text>
</comment>
<dbReference type="EMBL" id="BRXW01000087">
    <property type="protein sequence ID" value="GMI05423.1"/>
    <property type="molecule type" value="Genomic_DNA"/>
</dbReference>
<name>A0A9W7F8T1_9STRA</name>
<evidence type="ECO:0000256" key="1">
    <source>
        <dbReference type="ARBA" id="ARBA00007558"/>
    </source>
</evidence>
<reference evidence="4" key="1">
    <citation type="journal article" date="2023" name="Commun. Biol.">
        <title>Genome analysis of Parmales, the sister group of diatoms, reveals the evolutionary specialization of diatoms from phago-mixotrophs to photoautotrophs.</title>
        <authorList>
            <person name="Ban H."/>
            <person name="Sato S."/>
            <person name="Yoshikawa S."/>
            <person name="Yamada K."/>
            <person name="Nakamura Y."/>
            <person name="Ichinomiya M."/>
            <person name="Sato N."/>
            <person name="Blanc-Mathieu R."/>
            <person name="Endo H."/>
            <person name="Kuwata A."/>
            <person name="Ogata H."/>
        </authorList>
    </citation>
    <scope>NUCLEOTIDE SEQUENCE [LARGE SCALE GENOMIC DNA]</scope>
    <source>
        <strain evidence="4">NIES 3700</strain>
    </source>
</reference>
<dbReference type="PANTHER" id="PTHR12770">
    <property type="entry name" value="RUS1 FAMILY PROTEIN C16ORF58"/>
    <property type="match status" value="1"/>
</dbReference>
<proteinExistence type="inferred from homology"/>
<sequence length="415" mass="45233">MLRRSLPLQLRLIQSSTTLSPVTLTITPTTITQPPKSVTLTSSSSSAESFLPPLLSPSTYLHHLLPTQYPSSVTASYASYAVPQFLSATASSTLMVLSTHSLLLCLYPSTPTLAPAAAALNWVIKDGLGMLGGIILNSKLGQIKGLDSNPKLYRLISGGLLDASFYLDLCSPKFPGLFLPIACVSNMFKNVSWLTASASRASIHNNLSLKANLADVTAKSGSQSVAASIIGTMGGVGMGMWFGGNWEVTIGVAVGLSVVHQGGNWWSLRRLGVRNFNRERLGRVCDVYFDKNVVEDPEGIKHLEAFEPWAKKWESNIRPGVNIQEMGWGEDDVEEWRKNGGEYRIVDDKIVFLESAENEDVVKAFLVARGEEVGRKIGVEEAGKFIDDVKRQGWRMGEGEVSVESEGGWRVRIEE</sequence>
<accession>A0A9W7F8T1</accession>
<dbReference type="InterPro" id="IPR054549">
    <property type="entry name" value="UVB_sens_RUS_dom"/>
</dbReference>
<keyword evidence="4" id="KW-1185">Reference proteome</keyword>
<dbReference type="OrthoDB" id="19606at2759"/>
<evidence type="ECO:0000259" key="2">
    <source>
        <dbReference type="Pfam" id="PF04884"/>
    </source>
</evidence>
<dbReference type="Pfam" id="PF04884">
    <property type="entry name" value="UVB_sens_prot"/>
    <property type="match status" value="1"/>
</dbReference>
<comment type="similarity">
    <text evidence="1">Belongs to the RUS1 family.</text>
</comment>
<dbReference type="InterPro" id="IPR006968">
    <property type="entry name" value="RUS_fam"/>
</dbReference>
<evidence type="ECO:0000313" key="4">
    <source>
        <dbReference type="Proteomes" id="UP001165122"/>
    </source>
</evidence>
<organism evidence="3 4">
    <name type="scientific">Triparma laevis f. longispina</name>
    <dbReference type="NCBI Taxonomy" id="1714387"/>
    <lineage>
        <taxon>Eukaryota</taxon>
        <taxon>Sar</taxon>
        <taxon>Stramenopiles</taxon>
        <taxon>Ochrophyta</taxon>
        <taxon>Bolidophyceae</taxon>
        <taxon>Parmales</taxon>
        <taxon>Triparmaceae</taxon>
        <taxon>Triparma</taxon>
    </lineage>
</organism>
<dbReference type="AlphaFoldDB" id="A0A9W7F8T1"/>
<gene>
    <name evidence="3" type="ORF">TrLO_g3066</name>
</gene>